<dbReference type="AlphaFoldDB" id="A0A1C7NL02"/>
<dbReference type="Proteomes" id="UP000093000">
    <property type="component" value="Unassembled WGS sequence"/>
</dbReference>
<dbReference type="OrthoDB" id="2555519at2759"/>
<reference evidence="3 4" key="1">
    <citation type="submission" date="2016-03" db="EMBL/GenBank/DDBJ databases">
        <title>Choanephora cucurbitarum.</title>
        <authorList>
            <person name="Min B."/>
            <person name="Park H."/>
            <person name="Park J.-H."/>
            <person name="Shin H.-D."/>
            <person name="Choi I.-G."/>
        </authorList>
    </citation>
    <scope>NUCLEOTIDE SEQUENCE [LARGE SCALE GENOMIC DNA]</scope>
    <source>
        <strain evidence="3 4">KUS-F28377</strain>
    </source>
</reference>
<evidence type="ECO:0000313" key="3">
    <source>
        <dbReference type="EMBL" id="OBZ89499.1"/>
    </source>
</evidence>
<keyword evidence="4" id="KW-1185">Reference proteome</keyword>
<sequence>MRTTKERKGEVTMLTKELTPNAKAVNIIRPINQRTQQRSDDAHLFHHQQSNNRTFSTSADSTFPRVNTLYSNTVLTSSPMIRQPSAESNPGLSFFCQSPTSNNHNVITKNQQSKNTPQVETVQPLVISRISLSNFNQNRRSLSPPPPPPPPLNIRRRVISTADNDGITALDDYNDDDDEEEEEEEEEEDLIDQLDDIEENDSEDKTTSLPPPQQLRRTPSSYNPLFGMMGGGLGSFLLRGPMATQAKTQADEARVHRKIEDLEIEKKSLMTLNQTLETVVKEQSDTISNLQNKLAAIERPLTPGLDTNLSKNGIMSPSMTGLGIMDSAELEKCLQDEDAAFERIRTVLVDLIDQAQAAIAENERKSQGYEVIAHVKGNIASSNTLRRSSSLYNSRPKSVVGTSSRNSTVGISSQQKNRVTRRISLGNLNQQVDTSNDTRRLSSPSKQSPATSPIPNRRYSMQRSVSRTSSVVSVGSPQPTVTRASKYKNKSSDSQTTARKWLN</sequence>
<feature type="region of interest" description="Disordered" evidence="2">
    <location>
        <begin position="136"/>
        <end position="155"/>
    </location>
</feature>
<accession>A0A1C7NL02</accession>
<organism evidence="3 4">
    <name type="scientific">Choanephora cucurbitarum</name>
    <dbReference type="NCBI Taxonomy" id="101091"/>
    <lineage>
        <taxon>Eukaryota</taxon>
        <taxon>Fungi</taxon>
        <taxon>Fungi incertae sedis</taxon>
        <taxon>Mucoromycota</taxon>
        <taxon>Mucoromycotina</taxon>
        <taxon>Mucoromycetes</taxon>
        <taxon>Mucorales</taxon>
        <taxon>Mucorineae</taxon>
        <taxon>Choanephoraceae</taxon>
        <taxon>Choanephoroideae</taxon>
        <taxon>Choanephora</taxon>
    </lineage>
</organism>
<name>A0A1C7NL02_9FUNG</name>
<dbReference type="EMBL" id="LUGH01000093">
    <property type="protein sequence ID" value="OBZ89499.1"/>
    <property type="molecule type" value="Genomic_DNA"/>
</dbReference>
<evidence type="ECO:0000256" key="2">
    <source>
        <dbReference type="SAM" id="MobiDB-lite"/>
    </source>
</evidence>
<feature type="compositionally biased region" description="Acidic residues" evidence="2">
    <location>
        <begin position="172"/>
        <end position="202"/>
    </location>
</feature>
<dbReference type="STRING" id="101091.A0A1C7NL02"/>
<dbReference type="InParanoid" id="A0A1C7NL02"/>
<feature type="compositionally biased region" description="Polar residues" evidence="2">
    <location>
        <begin position="426"/>
        <end position="463"/>
    </location>
</feature>
<evidence type="ECO:0000313" key="4">
    <source>
        <dbReference type="Proteomes" id="UP000093000"/>
    </source>
</evidence>
<feature type="compositionally biased region" description="Polar residues" evidence="2">
    <location>
        <begin position="492"/>
        <end position="503"/>
    </location>
</feature>
<feature type="compositionally biased region" description="Low complexity" evidence="2">
    <location>
        <begin position="464"/>
        <end position="476"/>
    </location>
</feature>
<comment type="caution">
    <text evidence="3">The sequence shown here is derived from an EMBL/GenBank/DDBJ whole genome shotgun (WGS) entry which is preliminary data.</text>
</comment>
<feature type="region of interest" description="Disordered" evidence="2">
    <location>
        <begin position="386"/>
        <end position="503"/>
    </location>
</feature>
<feature type="coiled-coil region" evidence="1">
    <location>
        <begin position="259"/>
        <end position="293"/>
    </location>
</feature>
<keyword evidence="1" id="KW-0175">Coiled coil</keyword>
<feature type="compositionally biased region" description="Polar residues" evidence="2">
    <location>
        <begin position="386"/>
        <end position="417"/>
    </location>
</feature>
<gene>
    <name evidence="3" type="ORF">A0J61_02461</name>
</gene>
<proteinExistence type="predicted"/>
<protein>
    <submittedName>
        <fullName evidence="3">Uncharacterized protein</fullName>
    </submittedName>
</protein>
<evidence type="ECO:0000256" key="1">
    <source>
        <dbReference type="SAM" id="Coils"/>
    </source>
</evidence>
<feature type="compositionally biased region" description="Pro residues" evidence="2">
    <location>
        <begin position="143"/>
        <end position="152"/>
    </location>
</feature>
<feature type="region of interest" description="Disordered" evidence="2">
    <location>
        <begin position="162"/>
        <end position="223"/>
    </location>
</feature>